<evidence type="ECO:0000313" key="4">
    <source>
        <dbReference type="Proteomes" id="UP001521137"/>
    </source>
</evidence>
<keyword evidence="4" id="KW-1185">Reference proteome</keyword>
<dbReference type="InterPro" id="IPR011042">
    <property type="entry name" value="6-blade_b-propeller_TolB-like"/>
</dbReference>
<dbReference type="PANTHER" id="PTHR33546">
    <property type="entry name" value="LARGE, MULTIFUNCTIONAL SECRETED PROTEIN-RELATED"/>
    <property type="match status" value="1"/>
</dbReference>
<evidence type="ECO:0000259" key="2">
    <source>
        <dbReference type="Pfam" id="PF23500"/>
    </source>
</evidence>
<accession>A0ABS9D3U9</accession>
<proteinExistence type="predicted"/>
<dbReference type="EMBL" id="JAKGAS010000001">
    <property type="protein sequence ID" value="MCF2947117.1"/>
    <property type="molecule type" value="Genomic_DNA"/>
</dbReference>
<dbReference type="RefSeq" id="WP_235310629.1">
    <property type="nucleotide sequence ID" value="NZ_JAKGAS010000001.1"/>
</dbReference>
<keyword evidence="1" id="KW-0732">Signal</keyword>
<feature type="chain" id="PRO_5046310387" description="DUF7133 domain-containing protein" evidence="1">
    <location>
        <begin position="23"/>
        <end position="483"/>
    </location>
</feature>
<organism evidence="3 4">
    <name type="scientific">Paraglaciecola algarum</name>
    <dbReference type="NCBI Taxonomy" id="3050085"/>
    <lineage>
        <taxon>Bacteria</taxon>
        <taxon>Pseudomonadati</taxon>
        <taxon>Pseudomonadota</taxon>
        <taxon>Gammaproteobacteria</taxon>
        <taxon>Alteromonadales</taxon>
        <taxon>Alteromonadaceae</taxon>
        <taxon>Paraglaciecola</taxon>
    </lineage>
</organism>
<dbReference type="Gene3D" id="2.120.10.30">
    <property type="entry name" value="TolB, C-terminal domain"/>
    <property type="match status" value="1"/>
</dbReference>
<feature type="domain" description="DUF7133" evidence="2">
    <location>
        <begin position="79"/>
        <end position="229"/>
    </location>
</feature>
<evidence type="ECO:0000313" key="3">
    <source>
        <dbReference type="EMBL" id="MCF2947117.1"/>
    </source>
</evidence>
<reference evidence="3 4" key="1">
    <citation type="submission" date="2022-01" db="EMBL/GenBank/DDBJ databases">
        <title>Paraglaciecola sp. G1-23.</title>
        <authorList>
            <person name="Jin M.S."/>
            <person name="Han D.M."/>
            <person name="Kim H.M."/>
            <person name="Jeon C.O."/>
        </authorList>
    </citation>
    <scope>NUCLEOTIDE SEQUENCE [LARGE SCALE GENOMIC DNA]</scope>
    <source>
        <strain evidence="3 4">G1-23</strain>
    </source>
</reference>
<dbReference type="SUPFAM" id="SSF63829">
    <property type="entry name" value="Calcium-dependent phosphotriesterase"/>
    <property type="match status" value="1"/>
</dbReference>
<dbReference type="Proteomes" id="UP001521137">
    <property type="component" value="Unassembled WGS sequence"/>
</dbReference>
<dbReference type="InterPro" id="IPR055557">
    <property type="entry name" value="DUF7133"/>
</dbReference>
<comment type="caution">
    <text evidence="3">The sequence shown here is derived from an EMBL/GenBank/DDBJ whole genome shotgun (WGS) entry which is preliminary data.</text>
</comment>
<dbReference type="PANTHER" id="PTHR33546:SF1">
    <property type="entry name" value="LARGE, MULTIFUNCTIONAL SECRETED PROTEIN"/>
    <property type="match status" value="1"/>
</dbReference>
<feature type="signal peptide" evidence="1">
    <location>
        <begin position="1"/>
        <end position="22"/>
    </location>
</feature>
<sequence>MNKITKALGLSLLLTSAVSSHAQQPPSHTYKPDGYSIVTIETPVDVRFHATGLDSTSTGEVYVATRFGDVWKLNGETWTKFAEGLHEPTGLLVDDDGSIVVAQKPEFTRLIDTDKDGQADEYIMLAGDWDFHDNYHEFTFGPVKDKQGNYYGTLNLSHGDPKAFSLGAMGSSGGYRGFAFKVTPNGEFSPFAWGLRSPAGLGTSPDGELFYTDNQGDWVPTSTFHLLQEGKFYGHPVSLAQRPGYTKQAITDTPVEVFDKMREKPVALIPHLEVANSPGNPAWDTSKGQFGPFAGQIFVGDQTQSNIFRVLLDKVNGVYQGAVINFMNGFQSGNIRNEFDLKGQLWVGQTARGWGAKGGKPFGLQKVVWDGTNPFELHGIKLTKTGFELSFTDKIDIKSVALDSFSVQQWNYKYSGNYGSPKMNLTPVKATKVSLSSDKRTVTINMPLIADKVVQIDFPGLRDQSGRSVGVEKVYYTLNQLIK</sequence>
<protein>
    <recommendedName>
        <fullName evidence="2">DUF7133 domain-containing protein</fullName>
    </recommendedName>
</protein>
<dbReference type="Pfam" id="PF23500">
    <property type="entry name" value="DUF7133"/>
    <property type="match status" value="1"/>
</dbReference>
<evidence type="ECO:0000256" key="1">
    <source>
        <dbReference type="SAM" id="SignalP"/>
    </source>
</evidence>
<name>A0ABS9D3U9_9ALTE</name>
<gene>
    <name evidence="3" type="ORF">L0668_03295</name>
</gene>